<evidence type="ECO:0000313" key="8">
    <source>
        <dbReference type="EMBL" id="KAG8197906.1"/>
    </source>
</evidence>
<feature type="transmembrane region" description="Helical" evidence="6">
    <location>
        <begin position="45"/>
        <end position="68"/>
    </location>
</feature>
<dbReference type="InterPro" id="IPR004853">
    <property type="entry name" value="Sugar_P_trans_dom"/>
</dbReference>
<feature type="region of interest" description="Disordered" evidence="5">
    <location>
        <begin position="318"/>
        <end position="345"/>
    </location>
</feature>
<comment type="subcellular location">
    <subcellularLocation>
        <location evidence="1">Membrane</location>
        <topology evidence="1">Multi-pass membrane protein</topology>
    </subcellularLocation>
</comment>
<proteinExistence type="predicted"/>
<organism evidence="8 9">
    <name type="scientific">Oedothorax gibbosus</name>
    <dbReference type="NCBI Taxonomy" id="931172"/>
    <lineage>
        <taxon>Eukaryota</taxon>
        <taxon>Metazoa</taxon>
        <taxon>Ecdysozoa</taxon>
        <taxon>Arthropoda</taxon>
        <taxon>Chelicerata</taxon>
        <taxon>Arachnida</taxon>
        <taxon>Araneae</taxon>
        <taxon>Araneomorphae</taxon>
        <taxon>Entelegynae</taxon>
        <taxon>Araneoidea</taxon>
        <taxon>Linyphiidae</taxon>
        <taxon>Erigoninae</taxon>
        <taxon>Oedothorax</taxon>
    </lineage>
</organism>
<dbReference type="Proteomes" id="UP000827092">
    <property type="component" value="Unassembled WGS sequence"/>
</dbReference>
<evidence type="ECO:0000256" key="6">
    <source>
        <dbReference type="SAM" id="Phobius"/>
    </source>
</evidence>
<dbReference type="AlphaFoldDB" id="A0AAV6VQY7"/>
<reference evidence="8 9" key="1">
    <citation type="journal article" date="2022" name="Nat. Ecol. Evol.">
        <title>A masculinizing supergene underlies an exaggerated male reproductive morph in a spider.</title>
        <authorList>
            <person name="Hendrickx F."/>
            <person name="De Corte Z."/>
            <person name="Sonet G."/>
            <person name="Van Belleghem S.M."/>
            <person name="Kostlbacher S."/>
            <person name="Vangestel C."/>
        </authorList>
    </citation>
    <scope>NUCLEOTIDE SEQUENCE [LARGE SCALE GENOMIC DNA]</scope>
    <source>
        <strain evidence="8">W744_W776</strain>
    </source>
</reference>
<feature type="transmembrane region" description="Helical" evidence="6">
    <location>
        <begin position="143"/>
        <end position="161"/>
    </location>
</feature>
<feature type="transmembrane region" description="Helical" evidence="6">
    <location>
        <begin position="173"/>
        <end position="191"/>
    </location>
</feature>
<keyword evidence="4 6" id="KW-0472">Membrane</keyword>
<sequence>MSVKVQESLFTKYLRILVVVSCYWIVSISLVFINKYLLSSDHFKINAPLFITCFQCIITVLLCIFISFLSTVVPSLVSFPNIKITGEILRAVLPLSVIFVAMITFNNLCLKFVGVPFYYIGRSLTTVFNVILTFTVLHQKVSFKAICCCIVIIFGFILGVNEEGISGSLSIQGVLYGVFASFFVSLYSIYMKKILPAVEGSIWRLTFYNNINAIFLFVPLMILFGEMSIVMDFESLNDSYFWTLMTIGGTFGFAIGYVTGLQIKVTSPLTHNISGTAKACAQTVVAVMWFGEDKSPLWWTSNSVVLLGSAAYTRVRQQEMMTEHQRSKQRRDVESNPEEKPLNKT</sequence>
<feature type="compositionally biased region" description="Basic and acidic residues" evidence="5">
    <location>
        <begin position="321"/>
        <end position="345"/>
    </location>
</feature>
<feature type="transmembrane region" description="Helical" evidence="6">
    <location>
        <begin position="240"/>
        <end position="259"/>
    </location>
</feature>
<keyword evidence="3 6" id="KW-1133">Transmembrane helix</keyword>
<accession>A0AAV6VQY7</accession>
<feature type="transmembrane region" description="Helical" evidence="6">
    <location>
        <begin position="211"/>
        <end position="233"/>
    </location>
</feature>
<gene>
    <name evidence="8" type="ORF">JTE90_020285</name>
</gene>
<evidence type="ECO:0000256" key="4">
    <source>
        <dbReference type="ARBA" id="ARBA00023136"/>
    </source>
</evidence>
<keyword evidence="2 6" id="KW-0812">Transmembrane</keyword>
<evidence type="ECO:0000256" key="1">
    <source>
        <dbReference type="ARBA" id="ARBA00004141"/>
    </source>
</evidence>
<feature type="transmembrane region" description="Helical" evidence="6">
    <location>
        <begin position="12"/>
        <end position="33"/>
    </location>
</feature>
<dbReference type="PANTHER" id="PTHR11132">
    <property type="entry name" value="SOLUTE CARRIER FAMILY 35"/>
    <property type="match status" value="1"/>
</dbReference>
<feature type="domain" description="Sugar phosphate transporter" evidence="7">
    <location>
        <begin position="15"/>
        <end position="312"/>
    </location>
</feature>
<feature type="transmembrane region" description="Helical" evidence="6">
    <location>
        <begin position="88"/>
        <end position="110"/>
    </location>
</feature>
<evidence type="ECO:0000256" key="3">
    <source>
        <dbReference type="ARBA" id="ARBA00022989"/>
    </source>
</evidence>
<evidence type="ECO:0000256" key="5">
    <source>
        <dbReference type="SAM" id="MobiDB-lite"/>
    </source>
</evidence>
<dbReference type="GO" id="GO:0016020">
    <property type="term" value="C:membrane"/>
    <property type="evidence" value="ECO:0007669"/>
    <property type="project" value="UniProtKB-SubCell"/>
</dbReference>
<keyword evidence="9" id="KW-1185">Reference proteome</keyword>
<comment type="caution">
    <text evidence="8">The sequence shown here is derived from an EMBL/GenBank/DDBJ whole genome shotgun (WGS) entry which is preliminary data.</text>
</comment>
<dbReference type="EMBL" id="JAFNEN010000047">
    <property type="protein sequence ID" value="KAG8197906.1"/>
    <property type="molecule type" value="Genomic_DNA"/>
</dbReference>
<name>A0AAV6VQY7_9ARAC</name>
<evidence type="ECO:0000259" key="7">
    <source>
        <dbReference type="Pfam" id="PF03151"/>
    </source>
</evidence>
<evidence type="ECO:0000313" key="9">
    <source>
        <dbReference type="Proteomes" id="UP000827092"/>
    </source>
</evidence>
<dbReference type="Pfam" id="PF03151">
    <property type="entry name" value="TPT"/>
    <property type="match status" value="1"/>
</dbReference>
<evidence type="ECO:0000256" key="2">
    <source>
        <dbReference type="ARBA" id="ARBA00022692"/>
    </source>
</evidence>
<protein>
    <recommendedName>
        <fullName evidence="7">Sugar phosphate transporter domain-containing protein</fullName>
    </recommendedName>
</protein>
<dbReference type="InterPro" id="IPR050186">
    <property type="entry name" value="TPT_transporter"/>
</dbReference>
<feature type="transmembrane region" description="Helical" evidence="6">
    <location>
        <begin position="117"/>
        <end position="137"/>
    </location>
</feature>